<evidence type="ECO:0000256" key="2">
    <source>
        <dbReference type="ARBA" id="ARBA00022801"/>
    </source>
</evidence>
<dbReference type="InterPro" id="IPR029058">
    <property type="entry name" value="AB_hydrolase_fold"/>
</dbReference>
<evidence type="ECO:0000259" key="4">
    <source>
        <dbReference type="Pfam" id="PF08386"/>
    </source>
</evidence>
<dbReference type="GO" id="GO:0016787">
    <property type="term" value="F:hydrolase activity"/>
    <property type="evidence" value="ECO:0007669"/>
    <property type="project" value="UniProtKB-KW"/>
</dbReference>
<dbReference type="AlphaFoldDB" id="A0A8H6YYP2"/>
<dbReference type="Pfam" id="PF08386">
    <property type="entry name" value="Abhydrolase_4"/>
    <property type="match status" value="1"/>
</dbReference>
<dbReference type="OrthoDB" id="425534at2759"/>
<evidence type="ECO:0000256" key="1">
    <source>
        <dbReference type="ARBA" id="ARBA00010088"/>
    </source>
</evidence>
<gene>
    <name evidence="5" type="ORF">MSAN_00834700</name>
</gene>
<sequence>MFRSSVAQLAVACVLVSNIRSHLGLSGSIFLNAFAASDFDWETLTASPSLNWTSCYSGFECSLLEVPLDYTADKGNASIAVLRLPATAPKSEYLGPILFNPGGPGGSGVSTIVSLGAEFAEFLGPQFDIVGFDPRGVSFSKPAVSFFNTAAERQDWTPADLDSRYPSLNATREVVSTVWAQFQNIGQLAEARDSDDFLQYITTDNVARDMLRITQAFGFEKLQYWGVSYGSLLGATFATLFPDNVGRMAIDGIMDGDAWYSGNLTDSMLDTDKTLQTFFDGCVAAGPDACAYYSPTADEIASNLAALTESIRAQPFPVITDISHGMVDFSFFRNYIFASLYSPYNAFAGFAQGLAELATGNATGVYTANQVADFECDCDVPSTPFTANIYESLIATTCNDAVLVNDSIAELREFYQTQATVSSFADIWGLWRVHCSGWKVHRPDRFLGPVGANTSFPLLIIGNTADPVTPIVWAEKATSLFPGSVLLTQDSPGHTSLVAPSTCTHGALRDYFQNGTLPAANTVCAVDAELFPGAANAATEANALATRDTTLLNAVRVIGDVVRPIAAMGRSLR</sequence>
<evidence type="ECO:0000259" key="3">
    <source>
        <dbReference type="Pfam" id="PF00561"/>
    </source>
</evidence>
<dbReference type="Gene3D" id="3.40.50.1820">
    <property type="entry name" value="alpha/beta hydrolase"/>
    <property type="match status" value="1"/>
</dbReference>
<comment type="similarity">
    <text evidence="1">Belongs to the peptidase S33 family.</text>
</comment>
<dbReference type="InterPro" id="IPR051601">
    <property type="entry name" value="Serine_prot/Carboxylest_S33"/>
</dbReference>
<dbReference type="Proteomes" id="UP000623467">
    <property type="component" value="Unassembled WGS sequence"/>
</dbReference>
<dbReference type="Pfam" id="PF00561">
    <property type="entry name" value="Abhydrolase_1"/>
    <property type="match status" value="1"/>
</dbReference>
<dbReference type="PANTHER" id="PTHR43248">
    <property type="entry name" value="2-SUCCINYL-6-HYDROXY-2,4-CYCLOHEXADIENE-1-CARBOXYLATE SYNTHASE"/>
    <property type="match status" value="1"/>
</dbReference>
<proteinExistence type="inferred from homology"/>
<accession>A0A8H6YYP2</accession>
<protein>
    <submittedName>
        <fullName evidence="5">AB hydrolase-1 domain-containing protein</fullName>
    </submittedName>
</protein>
<feature type="domain" description="AB hydrolase-1" evidence="3">
    <location>
        <begin position="96"/>
        <end position="278"/>
    </location>
</feature>
<dbReference type="InterPro" id="IPR000073">
    <property type="entry name" value="AB_hydrolase_1"/>
</dbReference>
<evidence type="ECO:0000313" key="6">
    <source>
        <dbReference type="Proteomes" id="UP000623467"/>
    </source>
</evidence>
<comment type="caution">
    <text evidence="5">The sequence shown here is derived from an EMBL/GenBank/DDBJ whole genome shotgun (WGS) entry which is preliminary data.</text>
</comment>
<keyword evidence="2 5" id="KW-0378">Hydrolase</keyword>
<dbReference type="InterPro" id="IPR013595">
    <property type="entry name" value="Pept_S33_TAP-like_C"/>
</dbReference>
<evidence type="ECO:0000313" key="5">
    <source>
        <dbReference type="EMBL" id="KAF7367709.1"/>
    </source>
</evidence>
<keyword evidence="6" id="KW-1185">Reference proteome</keyword>
<dbReference type="EMBL" id="JACAZH010000005">
    <property type="protein sequence ID" value="KAF7367709.1"/>
    <property type="molecule type" value="Genomic_DNA"/>
</dbReference>
<dbReference type="PANTHER" id="PTHR43248:SF25">
    <property type="entry name" value="AB HYDROLASE-1 DOMAIN-CONTAINING PROTEIN-RELATED"/>
    <property type="match status" value="1"/>
</dbReference>
<feature type="domain" description="Peptidase S33 tripeptidyl aminopeptidase-like C-terminal" evidence="4">
    <location>
        <begin position="428"/>
        <end position="524"/>
    </location>
</feature>
<dbReference type="SUPFAM" id="SSF53474">
    <property type="entry name" value="alpha/beta-Hydrolases"/>
    <property type="match status" value="1"/>
</dbReference>
<organism evidence="5 6">
    <name type="scientific">Mycena sanguinolenta</name>
    <dbReference type="NCBI Taxonomy" id="230812"/>
    <lineage>
        <taxon>Eukaryota</taxon>
        <taxon>Fungi</taxon>
        <taxon>Dikarya</taxon>
        <taxon>Basidiomycota</taxon>
        <taxon>Agaricomycotina</taxon>
        <taxon>Agaricomycetes</taxon>
        <taxon>Agaricomycetidae</taxon>
        <taxon>Agaricales</taxon>
        <taxon>Marasmiineae</taxon>
        <taxon>Mycenaceae</taxon>
        <taxon>Mycena</taxon>
    </lineage>
</organism>
<reference evidence="5" key="1">
    <citation type="submission" date="2020-05" db="EMBL/GenBank/DDBJ databases">
        <title>Mycena genomes resolve the evolution of fungal bioluminescence.</title>
        <authorList>
            <person name="Tsai I.J."/>
        </authorList>
    </citation>
    <scope>NUCLEOTIDE SEQUENCE</scope>
    <source>
        <strain evidence="5">160909Yilan</strain>
    </source>
</reference>
<name>A0A8H6YYP2_9AGAR</name>